<dbReference type="PANTHER" id="PTHR30231:SF4">
    <property type="entry name" value="PROTEIN NEN2"/>
    <property type="match status" value="1"/>
</dbReference>
<evidence type="ECO:0000313" key="6">
    <source>
        <dbReference type="EMBL" id="OJF10754.1"/>
    </source>
</evidence>
<dbReference type="Proteomes" id="UP000182486">
    <property type="component" value="Unassembled WGS sequence"/>
</dbReference>
<evidence type="ECO:0000256" key="3">
    <source>
        <dbReference type="ARBA" id="ARBA00022839"/>
    </source>
</evidence>
<dbReference type="SUPFAM" id="SSF53098">
    <property type="entry name" value="Ribonuclease H-like"/>
    <property type="match status" value="1"/>
</dbReference>
<dbReference type="InterPro" id="IPR036397">
    <property type="entry name" value="RNaseH_sf"/>
</dbReference>
<evidence type="ECO:0000256" key="2">
    <source>
        <dbReference type="ARBA" id="ARBA00022801"/>
    </source>
</evidence>
<keyword evidence="7" id="KW-1185">Reference proteome</keyword>
<feature type="compositionally biased region" description="Basic and acidic residues" evidence="4">
    <location>
        <begin position="1"/>
        <end position="10"/>
    </location>
</feature>
<dbReference type="CDD" id="cd06127">
    <property type="entry name" value="DEDDh"/>
    <property type="match status" value="1"/>
</dbReference>
<comment type="caution">
    <text evidence="6">The sequence shown here is derived from an EMBL/GenBank/DDBJ whole genome shotgun (WGS) entry which is preliminary data.</text>
</comment>
<dbReference type="AlphaFoldDB" id="A0A1K0G0C0"/>
<dbReference type="PANTHER" id="PTHR30231">
    <property type="entry name" value="DNA POLYMERASE III SUBUNIT EPSILON"/>
    <property type="match status" value="1"/>
</dbReference>
<dbReference type="EMBL" id="MEIA01000460">
    <property type="protein sequence ID" value="OJF10754.1"/>
    <property type="molecule type" value="Genomic_DNA"/>
</dbReference>
<dbReference type="InterPro" id="IPR012337">
    <property type="entry name" value="RNaseH-like_sf"/>
</dbReference>
<dbReference type="Pfam" id="PF00929">
    <property type="entry name" value="RNase_T"/>
    <property type="match status" value="1"/>
</dbReference>
<reference evidence="6 7" key="1">
    <citation type="submission" date="2016-09" db="EMBL/GenBank/DDBJ databases">
        <title>Couchioplanes caeruleus draft genome sequence.</title>
        <authorList>
            <person name="Sheehan J."/>
            <person name="Caffrey P."/>
        </authorList>
    </citation>
    <scope>NUCLEOTIDE SEQUENCE [LARGE SCALE GENOMIC DNA]</scope>
    <source>
        <strain evidence="6 7">DSM 43634</strain>
    </source>
</reference>
<proteinExistence type="predicted"/>
<feature type="domain" description="Exonuclease" evidence="5">
    <location>
        <begin position="25"/>
        <end position="198"/>
    </location>
</feature>
<dbReference type="Gene3D" id="3.30.420.10">
    <property type="entry name" value="Ribonuclease H-like superfamily/Ribonuclease H"/>
    <property type="match status" value="1"/>
</dbReference>
<gene>
    <name evidence="6" type="ORF">BG844_30300</name>
</gene>
<name>A0A1K0G0C0_9ACTN</name>
<dbReference type="SMART" id="SM00479">
    <property type="entry name" value="EXOIII"/>
    <property type="match status" value="1"/>
</dbReference>
<organism evidence="6 7">
    <name type="scientific">Couchioplanes caeruleus subsp. caeruleus</name>
    <dbReference type="NCBI Taxonomy" id="56427"/>
    <lineage>
        <taxon>Bacteria</taxon>
        <taxon>Bacillati</taxon>
        <taxon>Actinomycetota</taxon>
        <taxon>Actinomycetes</taxon>
        <taxon>Micromonosporales</taxon>
        <taxon>Micromonosporaceae</taxon>
        <taxon>Couchioplanes</taxon>
    </lineage>
</organism>
<evidence type="ECO:0000259" key="5">
    <source>
        <dbReference type="SMART" id="SM00479"/>
    </source>
</evidence>
<protein>
    <submittedName>
        <fullName evidence="6">DNA polymerase III subunit epsilon</fullName>
    </submittedName>
</protein>
<evidence type="ECO:0000256" key="1">
    <source>
        <dbReference type="ARBA" id="ARBA00022722"/>
    </source>
</evidence>
<dbReference type="RefSeq" id="WP_071808742.1">
    <property type="nucleotide sequence ID" value="NZ_MEIA01000460.1"/>
</dbReference>
<dbReference type="GO" id="GO:0003676">
    <property type="term" value="F:nucleic acid binding"/>
    <property type="evidence" value="ECO:0007669"/>
    <property type="project" value="InterPro"/>
</dbReference>
<dbReference type="InterPro" id="IPR013520">
    <property type="entry name" value="Ribonucl_H"/>
</dbReference>
<sequence>MKTTDPDTRQDGPVTSTDAPWHQADLVALDLEGSGAQDRDNEAILEIALVPLTAGKPAVAESYATLVNPGRSIPARPWISPGLTNDVLSRARPLTAIEPELADRINGRWLVGHNIGVDWRLLHRRCPDIAPAGLIDTLRLARACHLDAGGHSLTTLLDHLELTATVTGVVPHGQPHRALWDTVGAAILLGSLVTRRWPTGVGLAGLRTVAALPDVAPTQAPDTLF</sequence>
<accession>A0A1K0G0C0</accession>
<keyword evidence="1" id="KW-0540">Nuclease</keyword>
<keyword evidence="2" id="KW-0378">Hydrolase</keyword>
<feature type="region of interest" description="Disordered" evidence="4">
    <location>
        <begin position="1"/>
        <end position="21"/>
    </location>
</feature>
<evidence type="ECO:0000313" key="7">
    <source>
        <dbReference type="Proteomes" id="UP000182486"/>
    </source>
</evidence>
<keyword evidence="3" id="KW-0269">Exonuclease</keyword>
<dbReference type="GO" id="GO:0008408">
    <property type="term" value="F:3'-5' exonuclease activity"/>
    <property type="evidence" value="ECO:0007669"/>
    <property type="project" value="TreeGrafter"/>
</dbReference>
<evidence type="ECO:0000256" key="4">
    <source>
        <dbReference type="SAM" id="MobiDB-lite"/>
    </source>
</evidence>